<sequence>MDISESLKNAENSLRDFITYILQEEKGNDWIKKCGVSDDRIDKWEERREIERKKFDDTALETRLIYYADFYDLKTILKSNWSGEFSTAFGKWKTMEVFLNELEKYRNPEAHRRELLSHQKHLVVGICEEIRNKIVRYRSMKEEKTSDDFYPRIEKVSDNLGNIWTPDANTTRINTECKLQVGDKLTFLVAATDPLGDEIEYRLREFAGNTFQEWTNENEFELIIEKSHVGRNLSLQIQIRSPRDFKAHYNHDDSIQFVYEVLPPL</sequence>
<dbReference type="Pfam" id="PF18731">
    <property type="entry name" value="HEPN_Swt1"/>
    <property type="match status" value="1"/>
</dbReference>
<dbReference type="OrthoDB" id="9811804at2"/>
<gene>
    <name evidence="2" type="ORF">SAMN06265218_1391</name>
</gene>
<proteinExistence type="predicted"/>
<dbReference type="InterPro" id="IPR041650">
    <property type="entry name" value="HEPN_Swt1"/>
</dbReference>
<evidence type="ECO:0000313" key="2">
    <source>
        <dbReference type="EMBL" id="SMO95841.1"/>
    </source>
</evidence>
<protein>
    <recommendedName>
        <fullName evidence="1">Swt1-like HEPN domain-containing protein</fullName>
    </recommendedName>
</protein>
<accession>A0A521FK12</accession>
<dbReference type="EMBL" id="FXTH01000039">
    <property type="protein sequence ID" value="SMO95841.1"/>
    <property type="molecule type" value="Genomic_DNA"/>
</dbReference>
<feature type="domain" description="Swt1-like HEPN" evidence="1">
    <location>
        <begin position="10"/>
        <end position="118"/>
    </location>
</feature>
<dbReference type="Proteomes" id="UP000317593">
    <property type="component" value="Unassembled WGS sequence"/>
</dbReference>
<dbReference type="AlphaFoldDB" id="A0A521FK12"/>
<name>A0A521FK12_9BACT</name>
<dbReference type="RefSeq" id="WP_142716144.1">
    <property type="nucleotide sequence ID" value="NZ_FXTH01000039.1"/>
</dbReference>
<organism evidence="2 3">
    <name type="scientific">Fodinibius sediminis</name>
    <dbReference type="NCBI Taxonomy" id="1214077"/>
    <lineage>
        <taxon>Bacteria</taxon>
        <taxon>Pseudomonadati</taxon>
        <taxon>Balneolota</taxon>
        <taxon>Balneolia</taxon>
        <taxon>Balneolales</taxon>
        <taxon>Balneolaceae</taxon>
        <taxon>Fodinibius</taxon>
    </lineage>
</organism>
<reference evidence="2 3" key="1">
    <citation type="submission" date="2017-05" db="EMBL/GenBank/DDBJ databases">
        <authorList>
            <person name="Varghese N."/>
            <person name="Submissions S."/>
        </authorList>
    </citation>
    <scope>NUCLEOTIDE SEQUENCE [LARGE SCALE GENOMIC DNA]</scope>
    <source>
        <strain evidence="2 3">DSM 21194</strain>
    </source>
</reference>
<keyword evidence="3" id="KW-1185">Reference proteome</keyword>
<evidence type="ECO:0000259" key="1">
    <source>
        <dbReference type="Pfam" id="PF18731"/>
    </source>
</evidence>
<evidence type="ECO:0000313" key="3">
    <source>
        <dbReference type="Proteomes" id="UP000317593"/>
    </source>
</evidence>